<keyword evidence="4 13" id="KW-0812">Transmembrane</keyword>
<feature type="domain" description="Fatty acid desaturase" evidence="16">
    <location>
        <begin position="73"/>
        <end position="282"/>
    </location>
</feature>
<reference evidence="17" key="1">
    <citation type="submission" date="2022-11" db="EMBL/GenBank/DDBJ databases">
        <title>Centuries of genome instability and evolution in soft-shell clam transmissible cancer (bioRxiv).</title>
        <authorList>
            <person name="Hart S.F.M."/>
            <person name="Yonemitsu M.A."/>
            <person name="Giersch R.M."/>
            <person name="Beal B.F."/>
            <person name="Arriagada G."/>
            <person name="Davis B.W."/>
            <person name="Ostrander E.A."/>
            <person name="Goff S.P."/>
            <person name="Metzger M.J."/>
        </authorList>
    </citation>
    <scope>NUCLEOTIDE SEQUENCE</scope>
    <source>
        <strain evidence="17">MELC-2E11</strain>
        <tissue evidence="17">Siphon/mantle</tissue>
    </source>
</reference>
<gene>
    <name evidence="17" type="ORF">MAR_028804</name>
</gene>
<evidence type="ECO:0000256" key="8">
    <source>
        <dbReference type="ARBA" id="ARBA00023002"/>
    </source>
</evidence>
<keyword evidence="10" id="KW-0443">Lipid metabolism</keyword>
<sequence length="338" mass="38469">MSPRAGEDGHAQVVPDGPVAPEDSLGLTPEVVDQRAVEESERPALTIVWKNVVLMSALHIGALYGLWLLPQASWKTMIFCFVLYEFNAIGITAGAHRLWSHRSYKARLPLRIFLAMCDSMAFQNDVIEWARDHRVHHKYSETHADPHNAKRGFFFAHVGWLLVRKHPEVKNKGKLLDISDLLADPVLRLQRKIYVPSVILMCFVMPTVVPWYFWGESAFISYFVCALFRYSAALNATWLVNSAAHMWGWKPYDVRISPSENPVVALLAAGEGFHNYHHTFPHDYSTNEFGWILNLSTVFIDVCALLGLAYDRKAMPKHFIESRRAKTGDKRPLAKKLS</sequence>
<comment type="domain">
    <text evidence="13">The histidine box domains are involved in binding the catalytic metal ions.</text>
</comment>
<dbReference type="PRINTS" id="PR00075">
    <property type="entry name" value="FACDDSATRASE"/>
</dbReference>
<evidence type="ECO:0000256" key="11">
    <source>
        <dbReference type="ARBA" id="ARBA00023136"/>
    </source>
</evidence>
<evidence type="ECO:0000256" key="7">
    <source>
        <dbReference type="ARBA" id="ARBA00022989"/>
    </source>
</evidence>
<dbReference type="PANTHER" id="PTHR11351:SF31">
    <property type="entry name" value="DESATURASE 1, ISOFORM A-RELATED"/>
    <property type="match status" value="1"/>
</dbReference>
<keyword evidence="5" id="KW-0479">Metal-binding</keyword>
<evidence type="ECO:0000256" key="15">
    <source>
        <dbReference type="SAM" id="Phobius"/>
    </source>
</evidence>
<comment type="similarity">
    <text evidence="2 13">Belongs to the fatty acid desaturase type 1 family.</text>
</comment>
<dbReference type="InterPro" id="IPR005804">
    <property type="entry name" value="FA_desaturase_dom"/>
</dbReference>
<comment type="subcellular location">
    <subcellularLocation>
        <location evidence="1">Membrane</location>
        <topology evidence="1">Multi-pass membrane protein</topology>
    </subcellularLocation>
</comment>
<evidence type="ECO:0000313" key="17">
    <source>
        <dbReference type="EMBL" id="WAQ96114.1"/>
    </source>
</evidence>
<dbReference type="Proteomes" id="UP001164746">
    <property type="component" value="Chromosome 2"/>
</dbReference>
<feature type="transmembrane region" description="Helical" evidence="15">
    <location>
        <begin position="76"/>
        <end position="99"/>
    </location>
</feature>
<keyword evidence="8 13" id="KW-0560">Oxidoreductase</keyword>
<dbReference type="PROSITE" id="PS00476">
    <property type="entry name" value="FATTY_ACID_DESATUR_1"/>
    <property type="match status" value="1"/>
</dbReference>
<dbReference type="PANTHER" id="PTHR11351">
    <property type="entry name" value="ACYL-COA DESATURASE"/>
    <property type="match status" value="1"/>
</dbReference>
<evidence type="ECO:0000256" key="1">
    <source>
        <dbReference type="ARBA" id="ARBA00004141"/>
    </source>
</evidence>
<organism evidence="17 18">
    <name type="scientific">Mya arenaria</name>
    <name type="common">Soft-shell clam</name>
    <dbReference type="NCBI Taxonomy" id="6604"/>
    <lineage>
        <taxon>Eukaryota</taxon>
        <taxon>Metazoa</taxon>
        <taxon>Spiralia</taxon>
        <taxon>Lophotrochozoa</taxon>
        <taxon>Mollusca</taxon>
        <taxon>Bivalvia</taxon>
        <taxon>Autobranchia</taxon>
        <taxon>Heteroconchia</taxon>
        <taxon>Euheterodonta</taxon>
        <taxon>Imparidentia</taxon>
        <taxon>Neoheterodontei</taxon>
        <taxon>Myida</taxon>
        <taxon>Myoidea</taxon>
        <taxon>Myidae</taxon>
        <taxon>Mya</taxon>
    </lineage>
</organism>
<evidence type="ECO:0000259" key="16">
    <source>
        <dbReference type="Pfam" id="PF00487"/>
    </source>
</evidence>
<evidence type="ECO:0000256" key="12">
    <source>
        <dbReference type="ARBA" id="ARBA00023160"/>
    </source>
</evidence>
<proteinExistence type="inferred from homology"/>
<dbReference type="EMBL" id="CP111013">
    <property type="protein sequence ID" value="WAQ96114.1"/>
    <property type="molecule type" value="Genomic_DNA"/>
</dbReference>
<keyword evidence="3 13" id="KW-0444">Lipid biosynthesis</keyword>
<feature type="transmembrane region" description="Helical" evidence="15">
    <location>
        <begin position="193"/>
        <end position="213"/>
    </location>
</feature>
<evidence type="ECO:0000256" key="3">
    <source>
        <dbReference type="ARBA" id="ARBA00022516"/>
    </source>
</evidence>
<keyword evidence="11 15" id="KW-0472">Membrane</keyword>
<name>A0ABY7DFQ2_MYAAR</name>
<feature type="region of interest" description="Disordered" evidence="14">
    <location>
        <begin position="1"/>
        <end position="23"/>
    </location>
</feature>
<dbReference type="InterPro" id="IPR015876">
    <property type="entry name" value="Acyl-CoA_DS"/>
</dbReference>
<keyword evidence="7 15" id="KW-1133">Transmembrane helix</keyword>
<protein>
    <submittedName>
        <fullName evidence="17">SCD5-like protein</fullName>
    </submittedName>
</protein>
<evidence type="ECO:0000256" key="2">
    <source>
        <dbReference type="ARBA" id="ARBA00009295"/>
    </source>
</evidence>
<evidence type="ECO:0000256" key="6">
    <source>
        <dbReference type="ARBA" id="ARBA00022832"/>
    </source>
</evidence>
<evidence type="ECO:0000256" key="5">
    <source>
        <dbReference type="ARBA" id="ARBA00022723"/>
    </source>
</evidence>
<dbReference type="CDD" id="cd03505">
    <property type="entry name" value="Delta9-FADS-like"/>
    <property type="match status" value="1"/>
</dbReference>
<evidence type="ECO:0000256" key="14">
    <source>
        <dbReference type="SAM" id="MobiDB-lite"/>
    </source>
</evidence>
<keyword evidence="12 13" id="KW-0275">Fatty acid biosynthesis</keyword>
<keyword evidence="18" id="KW-1185">Reference proteome</keyword>
<evidence type="ECO:0000256" key="4">
    <source>
        <dbReference type="ARBA" id="ARBA00022692"/>
    </source>
</evidence>
<keyword evidence="9" id="KW-0408">Iron</keyword>
<feature type="transmembrane region" description="Helical" evidence="15">
    <location>
        <begin position="289"/>
        <end position="310"/>
    </location>
</feature>
<evidence type="ECO:0000256" key="13">
    <source>
        <dbReference type="RuleBase" id="RU000581"/>
    </source>
</evidence>
<evidence type="ECO:0000313" key="18">
    <source>
        <dbReference type="Proteomes" id="UP001164746"/>
    </source>
</evidence>
<accession>A0ABY7DFQ2</accession>
<keyword evidence="6" id="KW-0276">Fatty acid metabolism</keyword>
<evidence type="ECO:0000256" key="10">
    <source>
        <dbReference type="ARBA" id="ARBA00023098"/>
    </source>
</evidence>
<dbReference type="InterPro" id="IPR001522">
    <property type="entry name" value="FADS-1_CS"/>
</dbReference>
<evidence type="ECO:0000256" key="9">
    <source>
        <dbReference type="ARBA" id="ARBA00023004"/>
    </source>
</evidence>
<comment type="cofactor">
    <cofactor evidence="13">
        <name>Fe(2+)</name>
        <dbReference type="ChEBI" id="CHEBI:29033"/>
    </cofactor>
</comment>
<dbReference type="Pfam" id="PF00487">
    <property type="entry name" value="FA_desaturase"/>
    <property type="match status" value="1"/>
</dbReference>
<feature type="transmembrane region" description="Helical" evidence="15">
    <location>
        <begin position="52"/>
        <end position="70"/>
    </location>
</feature>
<feature type="compositionally biased region" description="Basic and acidic residues" evidence="14">
    <location>
        <begin position="1"/>
        <end position="10"/>
    </location>
</feature>